<reference evidence="2" key="1">
    <citation type="journal article" date="2019" name="Environ. Microbiol.">
        <title>Fungal ecological strategies reflected in gene transcription - a case study of two litter decomposers.</title>
        <authorList>
            <person name="Barbi F."/>
            <person name="Kohler A."/>
            <person name="Barry K."/>
            <person name="Baskaran P."/>
            <person name="Daum C."/>
            <person name="Fauchery L."/>
            <person name="Ihrmark K."/>
            <person name="Kuo A."/>
            <person name="LaButti K."/>
            <person name="Lipzen A."/>
            <person name="Morin E."/>
            <person name="Grigoriev I.V."/>
            <person name="Henrissat B."/>
            <person name="Lindahl B."/>
            <person name="Martin F."/>
        </authorList>
    </citation>
    <scope>NUCLEOTIDE SEQUENCE</scope>
    <source>
        <strain evidence="2">JB14</strain>
    </source>
</reference>
<feature type="compositionally biased region" description="Polar residues" evidence="1">
    <location>
        <begin position="137"/>
        <end position="153"/>
    </location>
</feature>
<sequence>MSNTSISISMHTQTRRLTRSSSHPYKLQNQTELIFNYDHVDNNKTFKSFKLLVGRGHLVTFLNGEFIPWHSMGLTNSKGEVINTNPLSWSSIPGFKAPLCPHAENPFVSKDDSQMIIKFTQYRKTIRLQIQKANVTSSTNSAVGESGQPSANHATAEPKKPESLFDKATFKIRTQPESPQIHMAYNLKELPEIMWPHNAFKPQSLYGVIMKNLTFIDYQIGALIIKLNSSDGITILSFIEIMSAAQKCSGCCCVFSPEGYHAHLGYNKFPHMQPLCPSIAELEATTKISALTLDYARRHCEQNLCNEMSAVDVEACSLIGKLSAKQLQEHGRALLPPAIQAKANLVGNSDLDPDEELGKLVHPSDN</sequence>
<name>A0A6A4GUM4_9AGAR</name>
<dbReference type="Proteomes" id="UP000799118">
    <property type="component" value="Unassembled WGS sequence"/>
</dbReference>
<dbReference type="OrthoDB" id="3071161at2759"/>
<organism evidence="2 3">
    <name type="scientific">Gymnopus androsaceus JB14</name>
    <dbReference type="NCBI Taxonomy" id="1447944"/>
    <lineage>
        <taxon>Eukaryota</taxon>
        <taxon>Fungi</taxon>
        <taxon>Dikarya</taxon>
        <taxon>Basidiomycota</taxon>
        <taxon>Agaricomycotina</taxon>
        <taxon>Agaricomycetes</taxon>
        <taxon>Agaricomycetidae</taxon>
        <taxon>Agaricales</taxon>
        <taxon>Marasmiineae</taxon>
        <taxon>Omphalotaceae</taxon>
        <taxon>Gymnopus</taxon>
    </lineage>
</organism>
<accession>A0A6A4GUM4</accession>
<protein>
    <submittedName>
        <fullName evidence="2">Uncharacterized protein</fullName>
    </submittedName>
</protein>
<feature type="region of interest" description="Disordered" evidence="1">
    <location>
        <begin position="1"/>
        <end position="23"/>
    </location>
</feature>
<keyword evidence="3" id="KW-1185">Reference proteome</keyword>
<feature type="compositionally biased region" description="Polar residues" evidence="1">
    <location>
        <begin position="1"/>
        <end position="12"/>
    </location>
</feature>
<evidence type="ECO:0000313" key="2">
    <source>
        <dbReference type="EMBL" id="KAE9389519.1"/>
    </source>
</evidence>
<dbReference type="AlphaFoldDB" id="A0A6A4GUM4"/>
<evidence type="ECO:0000256" key="1">
    <source>
        <dbReference type="SAM" id="MobiDB-lite"/>
    </source>
</evidence>
<evidence type="ECO:0000313" key="3">
    <source>
        <dbReference type="Proteomes" id="UP000799118"/>
    </source>
</evidence>
<proteinExistence type="predicted"/>
<feature type="region of interest" description="Disordered" evidence="1">
    <location>
        <begin position="137"/>
        <end position="159"/>
    </location>
</feature>
<dbReference type="EMBL" id="ML769693">
    <property type="protein sequence ID" value="KAE9389519.1"/>
    <property type="molecule type" value="Genomic_DNA"/>
</dbReference>
<gene>
    <name evidence="2" type="ORF">BT96DRAFT_1069991</name>
</gene>